<comment type="caution">
    <text evidence="1">The sequence shown here is derived from an EMBL/GenBank/DDBJ whole genome shotgun (WGS) entry which is preliminary data.</text>
</comment>
<reference evidence="1 2" key="1">
    <citation type="journal article" date="2018" name="Front. Microbiol.">
        <title>Conversion of Methionine to Cysteine in Lactobacillus paracasei Depends on the Highly Mobile cysK-ctl-cysE Gene Cluster.</title>
        <authorList>
            <person name="Wuthrich D."/>
            <person name="Irmler S."/>
            <person name="Berthoud H."/>
            <person name="Guggenbuhl B."/>
            <person name="Eugster E."/>
            <person name="Bruggmann R."/>
        </authorList>
    </citation>
    <scope>NUCLEOTIDE SEQUENCE [LARGE SCALE GENOMIC DNA]</scope>
    <source>
        <strain evidence="1 2">FAM6012</strain>
    </source>
</reference>
<evidence type="ECO:0000313" key="1">
    <source>
        <dbReference type="EMBL" id="RNE28575.1"/>
    </source>
</evidence>
<organism evidence="1 2">
    <name type="scientific">Lacticaseibacillus paracasei</name>
    <name type="common">Lactobacillus paracasei</name>
    <dbReference type="NCBI Taxonomy" id="1597"/>
    <lineage>
        <taxon>Bacteria</taxon>
        <taxon>Bacillati</taxon>
        <taxon>Bacillota</taxon>
        <taxon>Bacilli</taxon>
        <taxon>Lactobacillales</taxon>
        <taxon>Lactobacillaceae</taxon>
        <taxon>Lacticaseibacillus</taxon>
    </lineage>
</organism>
<dbReference type="EMBL" id="LKGI01000077">
    <property type="protein sequence ID" value="RNE28575.1"/>
    <property type="molecule type" value="Genomic_DNA"/>
</dbReference>
<sequence length="126" mass="14180">MDRPIINAIYFTEKDKSKPMMVLPLDSTKLHIDIHVQVINFTLDKHTLTLSVSDQNGNVMLEASQQPMDASSLKARGTYGIVDATLFVVFDKLELKGVNRLRFDISFDNDAKATAYLFVSRGDKND</sequence>
<dbReference type="RefSeq" id="WP_033571010.1">
    <property type="nucleotide sequence ID" value="NZ_CP012187.1"/>
</dbReference>
<proteinExistence type="predicted"/>
<protein>
    <submittedName>
        <fullName evidence="1">Uncharacterized protein</fullName>
    </submittedName>
</protein>
<gene>
    <name evidence="1" type="ORF">FAM6012_02277</name>
</gene>
<name>A0A8B3GPR7_LACPA</name>
<dbReference type="Proteomes" id="UP000284123">
    <property type="component" value="Unassembled WGS sequence"/>
</dbReference>
<accession>A0A8B3GPR7</accession>
<evidence type="ECO:0000313" key="2">
    <source>
        <dbReference type="Proteomes" id="UP000284123"/>
    </source>
</evidence>
<dbReference type="AlphaFoldDB" id="A0A8B3GPR7"/>